<dbReference type="GO" id="GO:0043565">
    <property type="term" value="F:sequence-specific DNA binding"/>
    <property type="evidence" value="ECO:0007669"/>
    <property type="project" value="TreeGrafter"/>
</dbReference>
<dbReference type="Pfam" id="PF22754">
    <property type="entry name" value="bHLH-TF_ACT-like_plant"/>
    <property type="match status" value="1"/>
</dbReference>
<reference evidence="6" key="1">
    <citation type="submission" date="2019-07" db="EMBL/GenBank/DDBJ databases">
        <title>De Novo Assembly of kiwifruit Actinidia rufa.</title>
        <authorList>
            <person name="Sugita-Konishi S."/>
            <person name="Sato K."/>
            <person name="Mori E."/>
            <person name="Abe Y."/>
            <person name="Kisaki G."/>
            <person name="Hamano K."/>
            <person name="Suezawa K."/>
            <person name="Otani M."/>
            <person name="Fukuda T."/>
            <person name="Manabe T."/>
            <person name="Gomi K."/>
            <person name="Tabuchi M."/>
            <person name="Akimitsu K."/>
            <person name="Kataoka I."/>
        </authorList>
    </citation>
    <scope>NUCLEOTIDE SEQUENCE [LARGE SCALE GENOMIC DNA]</scope>
    <source>
        <strain evidence="6">cv. Fuchu</strain>
    </source>
</reference>
<feature type="compositionally biased region" description="Basic and acidic residues" evidence="3">
    <location>
        <begin position="62"/>
        <end position="80"/>
    </location>
</feature>
<dbReference type="OrthoDB" id="1890947at2759"/>
<feature type="region of interest" description="Disordered" evidence="3">
    <location>
        <begin position="163"/>
        <end position="213"/>
    </location>
</feature>
<accession>A0A7J0DL01</accession>
<keyword evidence="5" id="KW-0238">DNA-binding</keyword>
<dbReference type="GO" id="GO:0003700">
    <property type="term" value="F:DNA-binding transcription factor activity"/>
    <property type="evidence" value="ECO:0007669"/>
    <property type="project" value="TreeGrafter"/>
</dbReference>
<feature type="domain" description="Plant bHLH transcription factor ACT-like" evidence="4">
    <location>
        <begin position="84"/>
        <end position="160"/>
    </location>
</feature>
<organism evidence="5 6">
    <name type="scientific">Actinidia rufa</name>
    <dbReference type="NCBI Taxonomy" id="165716"/>
    <lineage>
        <taxon>Eukaryota</taxon>
        <taxon>Viridiplantae</taxon>
        <taxon>Streptophyta</taxon>
        <taxon>Embryophyta</taxon>
        <taxon>Tracheophyta</taxon>
        <taxon>Spermatophyta</taxon>
        <taxon>Magnoliopsida</taxon>
        <taxon>eudicotyledons</taxon>
        <taxon>Gunneridae</taxon>
        <taxon>Pentapetalae</taxon>
        <taxon>asterids</taxon>
        <taxon>Ericales</taxon>
        <taxon>Actinidiaceae</taxon>
        <taxon>Actinidia</taxon>
    </lineage>
</organism>
<evidence type="ECO:0000313" key="5">
    <source>
        <dbReference type="EMBL" id="GFS36534.1"/>
    </source>
</evidence>
<evidence type="ECO:0000256" key="1">
    <source>
        <dbReference type="ARBA" id="ARBA00004123"/>
    </source>
</evidence>
<dbReference type="PANTHER" id="PTHR31945:SF11">
    <property type="entry name" value="TRANSCRIPTION FACTOR ABORTED MICROSPORES"/>
    <property type="match status" value="1"/>
</dbReference>
<gene>
    <name evidence="5" type="ORF">Acr_00g0046520</name>
</gene>
<protein>
    <submittedName>
        <fullName evidence="5">Basic helix-loop-helix (BHLH) DNA-binding superfamily protein</fullName>
    </submittedName>
</protein>
<dbReference type="PANTHER" id="PTHR31945">
    <property type="entry name" value="TRANSCRIPTION FACTOR SCREAM2-RELATED"/>
    <property type="match status" value="1"/>
</dbReference>
<dbReference type="InterPro" id="IPR054502">
    <property type="entry name" value="bHLH-TF_ACT-like_plant"/>
</dbReference>
<evidence type="ECO:0000259" key="4">
    <source>
        <dbReference type="Pfam" id="PF22754"/>
    </source>
</evidence>
<evidence type="ECO:0000313" key="6">
    <source>
        <dbReference type="Proteomes" id="UP000585474"/>
    </source>
</evidence>
<dbReference type="EMBL" id="BJWL01000255">
    <property type="protein sequence ID" value="GFS36534.1"/>
    <property type="molecule type" value="Genomic_DNA"/>
</dbReference>
<proteinExistence type="predicted"/>
<dbReference type="AlphaFoldDB" id="A0A7J0DL01"/>
<sequence length="213" mass="24251">MSTSTFEINAGDAKSTDAVADDFILLDRASILGDAIEFVKELQKQVKDLQLELEEQSDDEATDNHNNGRSEKTNYDKPRQMEPQVEVAQLDGNEFFLKIFCEHKRGGFVRLMEALNSLGLEVTNVNVTSYRCLVSYVFKVEKRDSEMVQAEDVRDSLLEITRNPSGSSEMAKVSENGNSKDYHHNHSYHPNGNHSHLHGHYISSHHHHHHLHN</sequence>
<evidence type="ECO:0000256" key="2">
    <source>
        <dbReference type="ARBA" id="ARBA00023242"/>
    </source>
</evidence>
<keyword evidence="6" id="KW-1185">Reference proteome</keyword>
<comment type="caution">
    <text evidence="5">The sequence shown here is derived from an EMBL/GenBank/DDBJ whole genome shotgun (WGS) entry which is preliminary data.</text>
</comment>
<evidence type="ECO:0000256" key="3">
    <source>
        <dbReference type="SAM" id="MobiDB-lite"/>
    </source>
</evidence>
<name>A0A7J0DL01_9ERIC</name>
<feature type="region of interest" description="Disordered" evidence="3">
    <location>
        <begin position="54"/>
        <end position="80"/>
    </location>
</feature>
<dbReference type="Proteomes" id="UP000585474">
    <property type="component" value="Unassembled WGS sequence"/>
</dbReference>
<keyword evidence="2" id="KW-0539">Nucleus</keyword>
<comment type="subcellular location">
    <subcellularLocation>
        <location evidence="1">Nucleus</location>
    </subcellularLocation>
</comment>
<dbReference type="InterPro" id="IPR051358">
    <property type="entry name" value="TF_AMS/ICE1/BHLH6-like"/>
</dbReference>
<feature type="compositionally biased region" description="Basic residues" evidence="3">
    <location>
        <begin position="195"/>
        <end position="213"/>
    </location>
</feature>
<dbReference type="GO" id="GO:0005634">
    <property type="term" value="C:nucleus"/>
    <property type="evidence" value="ECO:0007669"/>
    <property type="project" value="UniProtKB-SubCell"/>
</dbReference>